<dbReference type="InParanoid" id="W4JY19"/>
<reference evidence="2 3" key="1">
    <citation type="journal article" date="2012" name="New Phytol.">
        <title>Insight into trade-off between wood decay and parasitism from the genome of a fungal forest pathogen.</title>
        <authorList>
            <person name="Olson A."/>
            <person name="Aerts A."/>
            <person name="Asiegbu F."/>
            <person name="Belbahri L."/>
            <person name="Bouzid O."/>
            <person name="Broberg A."/>
            <person name="Canback B."/>
            <person name="Coutinho P.M."/>
            <person name="Cullen D."/>
            <person name="Dalman K."/>
            <person name="Deflorio G."/>
            <person name="van Diepen L.T."/>
            <person name="Dunand C."/>
            <person name="Duplessis S."/>
            <person name="Durling M."/>
            <person name="Gonthier P."/>
            <person name="Grimwood J."/>
            <person name="Fossdal C.G."/>
            <person name="Hansson D."/>
            <person name="Henrissat B."/>
            <person name="Hietala A."/>
            <person name="Himmelstrand K."/>
            <person name="Hoffmeister D."/>
            <person name="Hogberg N."/>
            <person name="James T.Y."/>
            <person name="Karlsson M."/>
            <person name="Kohler A."/>
            <person name="Kues U."/>
            <person name="Lee Y.H."/>
            <person name="Lin Y.C."/>
            <person name="Lind M."/>
            <person name="Lindquist E."/>
            <person name="Lombard V."/>
            <person name="Lucas S."/>
            <person name="Lunden K."/>
            <person name="Morin E."/>
            <person name="Murat C."/>
            <person name="Park J."/>
            <person name="Raffaello T."/>
            <person name="Rouze P."/>
            <person name="Salamov A."/>
            <person name="Schmutz J."/>
            <person name="Solheim H."/>
            <person name="Stahlberg J."/>
            <person name="Velez H."/>
            <person name="de Vries R.P."/>
            <person name="Wiebenga A."/>
            <person name="Woodward S."/>
            <person name="Yakovlev I."/>
            <person name="Garbelotto M."/>
            <person name="Martin F."/>
            <person name="Grigoriev I.V."/>
            <person name="Stenlid J."/>
        </authorList>
    </citation>
    <scope>NUCLEOTIDE SEQUENCE [LARGE SCALE GENOMIC DNA]</scope>
    <source>
        <strain evidence="2 3">TC 32-1</strain>
    </source>
</reference>
<dbReference type="RefSeq" id="XP_009550404.1">
    <property type="nucleotide sequence ID" value="XM_009552109.1"/>
</dbReference>
<proteinExistence type="predicted"/>
<dbReference type="EMBL" id="KI925462">
    <property type="protein sequence ID" value="ETW78433.1"/>
    <property type="molecule type" value="Genomic_DNA"/>
</dbReference>
<keyword evidence="3" id="KW-1185">Reference proteome</keyword>
<dbReference type="HOGENOM" id="CLU_891549_0_0_1"/>
<organism evidence="2 3">
    <name type="scientific">Heterobasidion irregulare (strain TC 32-1)</name>
    <dbReference type="NCBI Taxonomy" id="747525"/>
    <lineage>
        <taxon>Eukaryota</taxon>
        <taxon>Fungi</taxon>
        <taxon>Dikarya</taxon>
        <taxon>Basidiomycota</taxon>
        <taxon>Agaricomycotina</taxon>
        <taxon>Agaricomycetes</taxon>
        <taxon>Russulales</taxon>
        <taxon>Bondarzewiaceae</taxon>
        <taxon>Heterobasidion</taxon>
        <taxon>Heterobasidion annosum species complex</taxon>
    </lineage>
</organism>
<dbReference type="KEGG" id="hir:HETIRDRAFT_109030"/>
<dbReference type="Proteomes" id="UP000030671">
    <property type="component" value="Unassembled WGS sequence"/>
</dbReference>
<evidence type="ECO:0000313" key="3">
    <source>
        <dbReference type="Proteomes" id="UP000030671"/>
    </source>
</evidence>
<feature type="region of interest" description="Disordered" evidence="1">
    <location>
        <begin position="8"/>
        <end position="43"/>
    </location>
</feature>
<name>W4JY19_HETIT</name>
<accession>W4JY19</accession>
<gene>
    <name evidence="2" type="ORF">HETIRDRAFT_109030</name>
</gene>
<dbReference type="AlphaFoldDB" id="W4JY19"/>
<protein>
    <submittedName>
        <fullName evidence="2">Uncharacterized protein</fullName>
    </submittedName>
</protein>
<sequence length="312" mass="33926">MWPGALHLFSQGGEVEAPQSPARPDAVAHARPHLHVTGPAPPDFRLPTGLLSMEICTEHCTKGGVGDSVPLGSQSRPRRVLIAHRPGALACLSGVAGDATSRNPPRFGLAPQTSASARWAQRSRNRSDVDFSRPKLSYQACPSTLRRSESESMCFSSGEEARMENAQACESNPLPAVSETSCTLHRGRNRSAYLTMGSRVKIDFQFCSPVLTPIEHRTRMPSQASAEVAQPKNSFFVDGQREEKNSKSARRALGVCIRRGYCTDGMAIAEDRNTTVDGARVEQDRQTGMMIAGQRNGDMRLDDTRATNYVGT</sequence>
<evidence type="ECO:0000313" key="2">
    <source>
        <dbReference type="EMBL" id="ETW78433.1"/>
    </source>
</evidence>
<evidence type="ECO:0000256" key="1">
    <source>
        <dbReference type="SAM" id="MobiDB-lite"/>
    </source>
</evidence>
<feature type="region of interest" description="Disordered" evidence="1">
    <location>
        <begin position="101"/>
        <end position="128"/>
    </location>
</feature>
<dbReference type="GeneID" id="20666402"/>